<proteinExistence type="predicted"/>
<keyword evidence="1" id="KW-0732">Signal</keyword>
<dbReference type="Proteomes" id="UP000244893">
    <property type="component" value="Unassembled WGS sequence"/>
</dbReference>
<evidence type="ECO:0008006" key="4">
    <source>
        <dbReference type="Google" id="ProtNLM"/>
    </source>
</evidence>
<keyword evidence="3" id="KW-1185">Reference proteome</keyword>
<dbReference type="EMBL" id="QEOP01000001">
    <property type="protein sequence ID" value="PVZ95296.1"/>
    <property type="molecule type" value="Genomic_DNA"/>
</dbReference>
<feature type="signal peptide" evidence="1">
    <location>
        <begin position="1"/>
        <end position="23"/>
    </location>
</feature>
<protein>
    <recommendedName>
        <fullName evidence="4">Sugar ABC transporter substrate-binding protein</fullName>
    </recommendedName>
</protein>
<evidence type="ECO:0000313" key="3">
    <source>
        <dbReference type="Proteomes" id="UP000244893"/>
    </source>
</evidence>
<dbReference type="RefSeq" id="WP_116755033.1">
    <property type="nucleotide sequence ID" value="NZ_JBHUEX010000001.1"/>
</dbReference>
<dbReference type="AlphaFoldDB" id="A0A2V1HRQ0"/>
<dbReference type="InterPro" id="IPR050490">
    <property type="entry name" value="Bact_solute-bd_prot1"/>
</dbReference>
<sequence>MKRTRIGAIVVAAGLVAGLAACSAGDDSGETTLTIWDGGLLTKKTDDGAIADNSFLNQVATQFEEDNPGVKVDIVTTSGDIAQDGAQFQAASIAGNGPDIRVGYTGGNTVDYSDFLLDLDGTFSDETLSDLTGWNTVRKGYTEDGALLALPYGGGSYFYVFYNKALAEEAGLDLSTPPATWEDLVSLGEDALGKTDAVPFWTPNQEGYVGAWVMAALVGGELGPSAFTDMYNGDIAVDDPAMVKAYKAYSELYSKGLTNPDAGSVGNADLLTGFVQGNGVFMISGAWENGALQEAMGEDAGVFPIPMLDGAQYPSTIAGGPNVAVSITNYSKNQDLAKKFLNKLAEPATIDQYVELFQTEPSNSAQADTSVITNYYLKSEAEYVAAAEDVVYPFDNVMPQSVIDLFYKVNATVYTGQTTPEDAVSQLQAAYDSETAG</sequence>
<dbReference type="PANTHER" id="PTHR43649">
    <property type="entry name" value="ARABINOSE-BINDING PROTEIN-RELATED"/>
    <property type="match status" value="1"/>
</dbReference>
<dbReference type="SUPFAM" id="SSF53850">
    <property type="entry name" value="Periplasmic binding protein-like II"/>
    <property type="match status" value="1"/>
</dbReference>
<reference evidence="2 3" key="1">
    <citation type="submission" date="2018-05" db="EMBL/GenBank/DDBJ databases">
        <title>Amnibacterium sp. M8JJ-5, whole genome shotgun sequence.</title>
        <authorList>
            <person name="Tuo L."/>
        </authorList>
    </citation>
    <scope>NUCLEOTIDE SEQUENCE [LARGE SCALE GENOMIC DNA]</scope>
    <source>
        <strain evidence="2 3">M8JJ-5</strain>
    </source>
</reference>
<accession>A0A2V1HRQ0</accession>
<evidence type="ECO:0000313" key="2">
    <source>
        <dbReference type="EMBL" id="PVZ95296.1"/>
    </source>
</evidence>
<dbReference type="InterPro" id="IPR006059">
    <property type="entry name" value="SBP"/>
</dbReference>
<organism evidence="2 3">
    <name type="scientific">Amnibacterium flavum</name>
    <dbReference type="NCBI Taxonomy" id="2173173"/>
    <lineage>
        <taxon>Bacteria</taxon>
        <taxon>Bacillati</taxon>
        <taxon>Actinomycetota</taxon>
        <taxon>Actinomycetes</taxon>
        <taxon>Micrococcales</taxon>
        <taxon>Microbacteriaceae</taxon>
        <taxon>Amnibacterium</taxon>
    </lineage>
</organism>
<dbReference type="Pfam" id="PF01547">
    <property type="entry name" value="SBP_bac_1"/>
    <property type="match status" value="1"/>
</dbReference>
<dbReference type="Gene3D" id="3.40.190.10">
    <property type="entry name" value="Periplasmic binding protein-like II"/>
    <property type="match status" value="2"/>
</dbReference>
<dbReference type="PROSITE" id="PS51257">
    <property type="entry name" value="PROKAR_LIPOPROTEIN"/>
    <property type="match status" value="1"/>
</dbReference>
<comment type="caution">
    <text evidence="2">The sequence shown here is derived from an EMBL/GenBank/DDBJ whole genome shotgun (WGS) entry which is preliminary data.</text>
</comment>
<gene>
    <name evidence="2" type="ORF">DDQ50_01875</name>
</gene>
<dbReference type="OrthoDB" id="9811951at2"/>
<name>A0A2V1HRQ0_9MICO</name>
<evidence type="ECO:0000256" key="1">
    <source>
        <dbReference type="SAM" id="SignalP"/>
    </source>
</evidence>
<feature type="chain" id="PRO_5039187664" description="Sugar ABC transporter substrate-binding protein" evidence="1">
    <location>
        <begin position="24"/>
        <end position="437"/>
    </location>
</feature>